<dbReference type="OrthoDB" id="8690069at2"/>
<feature type="chain" id="PRO_5015636879" evidence="2">
    <location>
        <begin position="21"/>
        <end position="322"/>
    </location>
</feature>
<dbReference type="NCBIfam" id="NF037995">
    <property type="entry name" value="TRAP_S1"/>
    <property type="match status" value="1"/>
</dbReference>
<dbReference type="Gene3D" id="3.40.190.170">
    <property type="entry name" value="Bacterial extracellular solute-binding protein, family 7"/>
    <property type="match status" value="1"/>
</dbReference>
<dbReference type="GO" id="GO:0055085">
    <property type="term" value="P:transmembrane transport"/>
    <property type="evidence" value="ECO:0007669"/>
    <property type="project" value="InterPro"/>
</dbReference>
<dbReference type="Proteomes" id="UP000241346">
    <property type="component" value="Unassembled WGS sequence"/>
</dbReference>
<proteinExistence type="predicted"/>
<organism evidence="3 4">
    <name type="scientific">Photobacterium rosenbergii</name>
    <dbReference type="NCBI Taxonomy" id="294936"/>
    <lineage>
        <taxon>Bacteria</taxon>
        <taxon>Pseudomonadati</taxon>
        <taxon>Pseudomonadota</taxon>
        <taxon>Gammaproteobacteria</taxon>
        <taxon>Vibrionales</taxon>
        <taxon>Vibrionaceae</taxon>
        <taxon>Photobacterium</taxon>
    </lineage>
</organism>
<dbReference type="GO" id="GO:0030246">
    <property type="term" value="F:carbohydrate binding"/>
    <property type="evidence" value="ECO:0007669"/>
    <property type="project" value="TreeGrafter"/>
</dbReference>
<keyword evidence="1 2" id="KW-0732">Signal</keyword>
<dbReference type="PIRSF" id="PIRSF006470">
    <property type="entry name" value="DctB"/>
    <property type="match status" value="1"/>
</dbReference>
<dbReference type="PANTHER" id="PTHR33376:SF2">
    <property type="entry name" value="DICARBOXYLATE-BINDING PERIPLASMIC PROTEIN"/>
    <property type="match status" value="1"/>
</dbReference>
<evidence type="ECO:0000313" key="3">
    <source>
        <dbReference type="EMBL" id="PSW08684.1"/>
    </source>
</evidence>
<dbReference type="PANTHER" id="PTHR33376">
    <property type="match status" value="1"/>
</dbReference>
<feature type="signal peptide" evidence="2">
    <location>
        <begin position="1"/>
        <end position="20"/>
    </location>
</feature>
<gene>
    <name evidence="3" type="ORF">C9J01_22760</name>
</gene>
<dbReference type="AlphaFoldDB" id="A0A2T3N731"/>
<name>A0A2T3N731_9GAMM</name>
<dbReference type="EMBL" id="PYMB01000019">
    <property type="protein sequence ID" value="PSW08684.1"/>
    <property type="molecule type" value="Genomic_DNA"/>
</dbReference>
<dbReference type="InterPro" id="IPR038404">
    <property type="entry name" value="TRAP_DctP_sf"/>
</dbReference>
<protein>
    <submittedName>
        <fullName evidence="3">C4-dicarboxylate ABC transporter</fullName>
    </submittedName>
</protein>
<dbReference type="GO" id="GO:0030288">
    <property type="term" value="C:outer membrane-bounded periplasmic space"/>
    <property type="evidence" value="ECO:0007669"/>
    <property type="project" value="InterPro"/>
</dbReference>
<evidence type="ECO:0000256" key="1">
    <source>
        <dbReference type="ARBA" id="ARBA00022729"/>
    </source>
</evidence>
<evidence type="ECO:0000313" key="4">
    <source>
        <dbReference type="Proteomes" id="UP000241346"/>
    </source>
</evidence>
<dbReference type="NCBIfam" id="TIGR00787">
    <property type="entry name" value="dctP"/>
    <property type="match status" value="1"/>
</dbReference>
<dbReference type="RefSeq" id="WP_107300424.1">
    <property type="nucleotide sequence ID" value="NZ_PYMB01000019.1"/>
</dbReference>
<dbReference type="InterPro" id="IPR004682">
    <property type="entry name" value="TRAP_DctP"/>
</dbReference>
<dbReference type="InterPro" id="IPR018389">
    <property type="entry name" value="DctP_fam"/>
</dbReference>
<reference evidence="3 4" key="1">
    <citation type="submission" date="2018-03" db="EMBL/GenBank/DDBJ databases">
        <title>Whole genome sequencing of Histamine producing bacteria.</title>
        <authorList>
            <person name="Butler K."/>
        </authorList>
    </citation>
    <scope>NUCLEOTIDE SEQUENCE [LARGE SCALE GENOMIC DNA]</scope>
    <source>
        <strain evidence="3 4">DSM 19138</strain>
    </source>
</reference>
<dbReference type="CDD" id="cd13671">
    <property type="entry name" value="PBP2_TRAP_SBP_like_3"/>
    <property type="match status" value="1"/>
</dbReference>
<accession>A0A2T3N731</accession>
<comment type="caution">
    <text evidence="3">The sequence shown here is derived from an EMBL/GenBank/DDBJ whole genome shotgun (WGS) entry which is preliminary data.</text>
</comment>
<evidence type="ECO:0000256" key="2">
    <source>
        <dbReference type="SAM" id="SignalP"/>
    </source>
</evidence>
<dbReference type="Pfam" id="PF03480">
    <property type="entry name" value="DctP"/>
    <property type="match status" value="1"/>
</dbReference>
<sequence>MFKKGLLAVIVGLASAGASAADITIKYADVHPEGHPVIESIQYMDQLLGEWSDGRISVEIYSGGQLGGEKELLEQTQFGAIQMTRVTNGILGALDPRFDVLNLPYFFLSREHMYKVTDSPEIAELLSSIERQGLLGIGYMDAGSRSVYNAKTEINKAEDLKSLKVRVIQNPLFIEMMNAMGGNGMPLSYSELYTSLQTGVVDGAENNPPTYFQHKHYEVAGNYTLTEHLTIPDAFMMSSRFYKSLSNDDREMVMKAAKAAIDKQRELWVSSEEQALIGLKEAGINVITDFDKTEFIEATAPIRQKSASNYPELLELAERMAM</sequence>